<dbReference type="GO" id="GO:0004175">
    <property type="term" value="F:endopeptidase activity"/>
    <property type="evidence" value="ECO:0007669"/>
    <property type="project" value="UniProtKB-ARBA"/>
</dbReference>
<gene>
    <name evidence="3" type="ORF">A2650_04905</name>
</gene>
<organism evidence="3 4">
    <name type="scientific">Candidatus Yanofskybacteria bacterium RIFCSPHIGHO2_01_FULL_41_53</name>
    <dbReference type="NCBI Taxonomy" id="1802663"/>
    <lineage>
        <taxon>Bacteria</taxon>
        <taxon>Candidatus Yanofskyibacteriota</taxon>
    </lineage>
</organism>
<dbReference type="GO" id="GO:0080120">
    <property type="term" value="P:CAAX-box protein maturation"/>
    <property type="evidence" value="ECO:0007669"/>
    <property type="project" value="UniProtKB-ARBA"/>
</dbReference>
<dbReference type="PANTHER" id="PTHR36435">
    <property type="entry name" value="SLR1288 PROTEIN"/>
    <property type="match status" value="1"/>
</dbReference>
<dbReference type="InterPro" id="IPR003675">
    <property type="entry name" value="Rce1/LyrA-like_dom"/>
</dbReference>
<evidence type="ECO:0000256" key="1">
    <source>
        <dbReference type="SAM" id="Phobius"/>
    </source>
</evidence>
<dbReference type="EMBL" id="MGJD01000003">
    <property type="protein sequence ID" value="OGN01867.1"/>
    <property type="molecule type" value="Genomic_DNA"/>
</dbReference>
<dbReference type="InterPro" id="IPR052710">
    <property type="entry name" value="CAAX_protease"/>
</dbReference>
<keyword evidence="1" id="KW-0472">Membrane</keyword>
<feature type="transmembrane region" description="Helical" evidence="1">
    <location>
        <begin position="6"/>
        <end position="29"/>
    </location>
</feature>
<sequence length="225" mass="26335">MTERFFQFLPSIVVLTSIAIVTFVYLRLISKRFKERMKSIEWCKENQGKIIWLIGIPFQNVWAPVAEELVFRAPLIIVFSSISGNAWRGIWISSILFSLVHYFGKKITLFEVLSAKEKGDTKTDSLEAEVSDIQKKESKRVRITKFLHPVVVFPLGVLSGYYGIKYQSIWTSVGIHFLWNLVMPIIIVILVLIVMLAGAGIEEAWYELTYRWRRRRTNKRYERIR</sequence>
<comment type="caution">
    <text evidence="3">The sequence shown here is derived from an EMBL/GenBank/DDBJ whole genome shotgun (WGS) entry which is preliminary data.</text>
</comment>
<feature type="domain" description="CAAX prenyl protease 2/Lysostaphin resistance protein A-like" evidence="2">
    <location>
        <begin position="53"/>
        <end position="182"/>
    </location>
</feature>
<dbReference type="PANTHER" id="PTHR36435:SF1">
    <property type="entry name" value="CAAX AMINO TERMINAL PROTEASE FAMILY PROTEIN"/>
    <property type="match status" value="1"/>
</dbReference>
<feature type="transmembrane region" description="Helical" evidence="1">
    <location>
        <begin position="146"/>
        <end position="164"/>
    </location>
</feature>
<feature type="transmembrane region" description="Helical" evidence="1">
    <location>
        <begin position="184"/>
        <end position="206"/>
    </location>
</feature>
<keyword evidence="1" id="KW-1133">Transmembrane helix</keyword>
<proteinExistence type="predicted"/>
<dbReference type="AlphaFoldDB" id="A0A1F8ELY1"/>
<reference evidence="3 4" key="1">
    <citation type="journal article" date="2016" name="Nat. Commun.">
        <title>Thousands of microbial genomes shed light on interconnected biogeochemical processes in an aquifer system.</title>
        <authorList>
            <person name="Anantharaman K."/>
            <person name="Brown C.T."/>
            <person name="Hug L.A."/>
            <person name="Sharon I."/>
            <person name="Castelle C.J."/>
            <person name="Probst A.J."/>
            <person name="Thomas B.C."/>
            <person name="Singh A."/>
            <person name="Wilkins M.J."/>
            <person name="Karaoz U."/>
            <person name="Brodie E.L."/>
            <person name="Williams K.H."/>
            <person name="Hubbard S.S."/>
            <person name="Banfield J.F."/>
        </authorList>
    </citation>
    <scope>NUCLEOTIDE SEQUENCE [LARGE SCALE GENOMIC DNA]</scope>
</reference>
<dbReference type="Proteomes" id="UP000177117">
    <property type="component" value="Unassembled WGS sequence"/>
</dbReference>
<keyword evidence="1" id="KW-0812">Transmembrane</keyword>
<name>A0A1F8ELY1_9BACT</name>
<accession>A0A1F8ELY1</accession>
<protein>
    <recommendedName>
        <fullName evidence="2">CAAX prenyl protease 2/Lysostaphin resistance protein A-like domain-containing protein</fullName>
    </recommendedName>
</protein>
<dbReference type="Pfam" id="PF02517">
    <property type="entry name" value="Rce1-like"/>
    <property type="match status" value="1"/>
</dbReference>
<evidence type="ECO:0000259" key="2">
    <source>
        <dbReference type="Pfam" id="PF02517"/>
    </source>
</evidence>
<evidence type="ECO:0000313" key="3">
    <source>
        <dbReference type="EMBL" id="OGN01867.1"/>
    </source>
</evidence>
<evidence type="ECO:0000313" key="4">
    <source>
        <dbReference type="Proteomes" id="UP000177117"/>
    </source>
</evidence>